<keyword evidence="1" id="KW-0732">Signal</keyword>
<dbReference type="CDD" id="cd04660">
    <property type="entry name" value="nsLTP_like"/>
    <property type="match status" value="1"/>
</dbReference>
<dbReference type="Proteomes" id="UP000017836">
    <property type="component" value="Unassembled WGS sequence"/>
</dbReference>
<dbReference type="EMBL" id="KI393866">
    <property type="protein sequence ID" value="ERN06745.1"/>
    <property type="molecule type" value="Genomic_DNA"/>
</dbReference>
<feature type="signal peptide" evidence="1">
    <location>
        <begin position="1"/>
        <end position="25"/>
    </location>
</feature>
<dbReference type="InterPro" id="IPR016140">
    <property type="entry name" value="Bifunc_inhib/LTP/seed_store"/>
</dbReference>
<reference evidence="4" key="1">
    <citation type="journal article" date="2013" name="Science">
        <title>The Amborella genome and the evolution of flowering plants.</title>
        <authorList>
            <consortium name="Amborella Genome Project"/>
        </authorList>
    </citation>
    <scope>NUCLEOTIDE SEQUENCE [LARGE SCALE GENOMIC DNA]</scope>
</reference>
<dbReference type="InterPro" id="IPR039265">
    <property type="entry name" value="DIR1-like"/>
</dbReference>
<dbReference type="PANTHER" id="PTHR33122:SF60">
    <property type="entry name" value="LIPID-TRANSFER PROTEIN DIR1-RELATED"/>
    <property type="match status" value="1"/>
</dbReference>
<name>W1PI21_AMBTC</name>
<sequence length="121" mass="12876">MAKVTCRVPACMVMVVLVLVVESNAQICRMSQDGFKACQPSVSGSSPAPTNPSKVCCKALASADLGCLCSYRHSLLLPSFGIDPDLAMQLPAKCNLTTPPQCQVLCLPVINPCRCTIVYQD</sequence>
<dbReference type="SUPFAM" id="SSF47699">
    <property type="entry name" value="Bifunctional inhibitor/lipid-transfer protein/seed storage 2S albumin"/>
    <property type="match status" value="1"/>
</dbReference>
<dbReference type="OMA" id="ACKPWVT"/>
<evidence type="ECO:0000259" key="2">
    <source>
        <dbReference type="Pfam" id="PF14368"/>
    </source>
</evidence>
<feature type="domain" description="Bifunctional inhibitor/plant lipid transfer protein/seed storage helical" evidence="2">
    <location>
        <begin position="23"/>
        <end position="101"/>
    </location>
</feature>
<dbReference type="PANTHER" id="PTHR33122">
    <property type="entry name" value="LIPID BINDING PROTEIN-RELATED"/>
    <property type="match status" value="1"/>
</dbReference>
<dbReference type="GO" id="GO:0005504">
    <property type="term" value="F:fatty acid binding"/>
    <property type="evidence" value="ECO:0007669"/>
    <property type="project" value="InterPro"/>
</dbReference>
<dbReference type="GO" id="GO:0009627">
    <property type="term" value="P:systemic acquired resistance"/>
    <property type="evidence" value="ECO:0007669"/>
    <property type="project" value="InterPro"/>
</dbReference>
<protein>
    <recommendedName>
        <fullName evidence="2">Bifunctional inhibitor/plant lipid transfer protein/seed storage helical domain-containing protein</fullName>
    </recommendedName>
</protein>
<organism evidence="3 4">
    <name type="scientific">Amborella trichopoda</name>
    <dbReference type="NCBI Taxonomy" id="13333"/>
    <lineage>
        <taxon>Eukaryota</taxon>
        <taxon>Viridiplantae</taxon>
        <taxon>Streptophyta</taxon>
        <taxon>Embryophyta</taxon>
        <taxon>Tracheophyta</taxon>
        <taxon>Spermatophyta</taxon>
        <taxon>Magnoliopsida</taxon>
        <taxon>Amborellales</taxon>
        <taxon>Amborellaceae</taxon>
        <taxon>Amborella</taxon>
    </lineage>
</organism>
<evidence type="ECO:0000256" key="1">
    <source>
        <dbReference type="SAM" id="SignalP"/>
    </source>
</evidence>
<dbReference type="Pfam" id="PF14368">
    <property type="entry name" value="LTP_2"/>
    <property type="match status" value="1"/>
</dbReference>
<dbReference type="AlphaFoldDB" id="W1PI21"/>
<feature type="chain" id="PRO_5004808052" description="Bifunctional inhibitor/plant lipid transfer protein/seed storage helical domain-containing protein" evidence="1">
    <location>
        <begin position="26"/>
        <end position="121"/>
    </location>
</feature>
<evidence type="ECO:0000313" key="3">
    <source>
        <dbReference type="EMBL" id="ERN06745.1"/>
    </source>
</evidence>
<dbReference type="HOGENOM" id="CLU_145659_1_0_1"/>
<dbReference type="Gramene" id="ERN06745">
    <property type="protein sequence ID" value="ERN06745"/>
    <property type="gene ID" value="AMTR_s00005p00084040"/>
</dbReference>
<dbReference type="InterPro" id="IPR036312">
    <property type="entry name" value="Bifun_inhib/LTP/seed_sf"/>
</dbReference>
<dbReference type="Gene3D" id="1.10.110.10">
    <property type="entry name" value="Plant lipid-transfer and hydrophobic proteins"/>
    <property type="match status" value="1"/>
</dbReference>
<dbReference type="eggNOG" id="ENOG502S7QX">
    <property type="taxonomic scope" value="Eukaryota"/>
</dbReference>
<keyword evidence="4" id="KW-1185">Reference proteome</keyword>
<evidence type="ECO:0000313" key="4">
    <source>
        <dbReference type="Proteomes" id="UP000017836"/>
    </source>
</evidence>
<gene>
    <name evidence="3" type="ORF">AMTR_s00005p00084040</name>
</gene>
<accession>W1PI21</accession>
<dbReference type="InterPro" id="IPR044741">
    <property type="entry name" value="NsLTP-like"/>
</dbReference>
<proteinExistence type="predicted"/>